<evidence type="ECO:0000313" key="8">
    <source>
        <dbReference type="EMBL" id="SUA69233.1"/>
    </source>
</evidence>
<dbReference type="GeneID" id="93350897"/>
<dbReference type="EMBL" id="JARVWT010000001">
    <property type="protein sequence ID" value="MDH2329534.1"/>
    <property type="molecule type" value="Genomic_DNA"/>
</dbReference>
<comment type="subcellular location">
    <subcellularLocation>
        <location evidence="1 4">Bacterial flagellum basal body</location>
    </subcellularLocation>
</comment>
<dbReference type="GeneID" id="71023830"/>
<organism evidence="6 11">
    <name type="scientific">Paenibacillus polymyxa</name>
    <name type="common">Bacillus polymyxa</name>
    <dbReference type="NCBI Taxonomy" id="1406"/>
    <lineage>
        <taxon>Bacteria</taxon>
        <taxon>Bacillati</taxon>
        <taxon>Bacillota</taxon>
        <taxon>Bacilli</taxon>
        <taxon>Bacillales</taxon>
        <taxon>Paenibacillaceae</taxon>
        <taxon>Paenibacillus</taxon>
    </lineage>
</organism>
<dbReference type="GO" id="GO:0005198">
    <property type="term" value="F:structural molecule activity"/>
    <property type="evidence" value="ECO:0007669"/>
    <property type="project" value="UniProtKB-UniRule"/>
</dbReference>
<dbReference type="InterPro" id="IPR001624">
    <property type="entry name" value="FliE"/>
</dbReference>
<evidence type="ECO:0000313" key="6">
    <source>
        <dbReference type="EMBL" id="MDH2329534.1"/>
    </source>
</evidence>
<dbReference type="RefSeq" id="WP_007430020.1">
    <property type="nucleotide sequence ID" value="NZ_CP009909.1"/>
</dbReference>
<dbReference type="PRINTS" id="PR01006">
    <property type="entry name" value="FLGHOOKFLIE"/>
</dbReference>
<evidence type="ECO:0000256" key="5">
    <source>
        <dbReference type="NCBIfam" id="TIGR00205"/>
    </source>
</evidence>
<dbReference type="PANTHER" id="PTHR34653:SF1">
    <property type="entry name" value="FLAGELLAR HOOK-BASAL BODY COMPLEX PROTEIN FLIE"/>
    <property type="match status" value="1"/>
</dbReference>
<dbReference type="HAMAP" id="MF_00724">
    <property type="entry name" value="FliE"/>
    <property type="match status" value="1"/>
</dbReference>
<proteinExistence type="inferred from homology"/>
<keyword evidence="6" id="KW-0966">Cell projection</keyword>
<evidence type="ECO:0000313" key="10">
    <source>
        <dbReference type="Proteomes" id="UP000254400"/>
    </source>
</evidence>
<sequence>MIQNAMFNVQTPVIQQIQSPNNELTKATPSESLKDFGSFLKDALNEVGQQEAATHQMSDQFMAGKVDVDQVMITSQQALLSLQLTTQVRNKAIEAYQEIMRTQM</sequence>
<evidence type="ECO:0000256" key="2">
    <source>
        <dbReference type="ARBA" id="ARBA00009272"/>
    </source>
</evidence>
<dbReference type="NCBIfam" id="TIGR00205">
    <property type="entry name" value="fliE"/>
    <property type="match status" value="1"/>
</dbReference>
<name>A0A0F0G8E4_PAEPO</name>
<dbReference type="EMBL" id="LYND01000140">
    <property type="protein sequence ID" value="ODA07821.1"/>
    <property type="molecule type" value="Genomic_DNA"/>
</dbReference>
<dbReference type="GO" id="GO:0003774">
    <property type="term" value="F:cytoskeletal motor activity"/>
    <property type="evidence" value="ECO:0007669"/>
    <property type="project" value="InterPro"/>
</dbReference>
<keyword evidence="9" id="KW-1185">Reference proteome</keyword>
<comment type="similarity">
    <text evidence="2 4">Belongs to the FliE family.</text>
</comment>
<keyword evidence="3 4" id="KW-0975">Bacterial flagellum</keyword>
<dbReference type="Proteomes" id="UP001229409">
    <property type="component" value="Unassembled WGS sequence"/>
</dbReference>
<keyword evidence="6" id="KW-0969">Cilium</keyword>
<reference evidence="7" key="2">
    <citation type="submission" date="2016-05" db="EMBL/GenBank/DDBJ databases">
        <authorList>
            <person name="Zheng J."/>
            <person name="Timme R."/>
            <person name="Allard M."/>
            <person name="Strain E."/>
            <person name="Luo Y."/>
            <person name="Brown E."/>
        </authorList>
    </citation>
    <scope>NUCLEOTIDE SEQUENCE</scope>
    <source>
        <strain evidence="7">CFSAN034343</strain>
    </source>
</reference>
<gene>
    <name evidence="4 6" type="primary">fliE</name>
    <name evidence="7" type="ORF">A7312_07230</name>
    <name evidence="8" type="ORF">NCTC10343_02122</name>
    <name evidence="6" type="ORF">QDS18_01515</name>
</gene>
<dbReference type="Proteomes" id="UP000094974">
    <property type="component" value="Unassembled WGS sequence"/>
</dbReference>
<accession>A0A0F0G8E4</accession>
<evidence type="ECO:0000256" key="4">
    <source>
        <dbReference type="HAMAP-Rule" id="MF_00724"/>
    </source>
</evidence>
<dbReference type="Proteomes" id="UP000254400">
    <property type="component" value="Unassembled WGS sequence"/>
</dbReference>
<dbReference type="GO" id="GO:0009425">
    <property type="term" value="C:bacterial-type flagellum basal body"/>
    <property type="evidence" value="ECO:0007669"/>
    <property type="project" value="UniProtKB-SubCell"/>
</dbReference>
<dbReference type="eggNOG" id="COG1677">
    <property type="taxonomic scope" value="Bacteria"/>
</dbReference>
<evidence type="ECO:0000256" key="1">
    <source>
        <dbReference type="ARBA" id="ARBA00004117"/>
    </source>
</evidence>
<dbReference type="Pfam" id="PF02049">
    <property type="entry name" value="FliE"/>
    <property type="match status" value="1"/>
</dbReference>
<dbReference type="KEGG" id="ppoy:RE92_02435"/>
<keyword evidence="6" id="KW-0282">Flagellum</keyword>
<dbReference type="PANTHER" id="PTHR34653">
    <property type="match status" value="1"/>
</dbReference>
<reference evidence="8 10" key="3">
    <citation type="submission" date="2018-06" db="EMBL/GenBank/DDBJ databases">
        <authorList>
            <consortium name="Pathogen Informatics"/>
            <person name="Doyle S."/>
        </authorList>
    </citation>
    <scope>NUCLEOTIDE SEQUENCE [LARGE SCALE GENOMIC DNA]</scope>
    <source>
        <strain evidence="8 10">NCTC10343</strain>
    </source>
</reference>
<evidence type="ECO:0000313" key="7">
    <source>
        <dbReference type="EMBL" id="ODA07821.1"/>
    </source>
</evidence>
<protein>
    <recommendedName>
        <fullName evidence="4 5">Flagellar hook-basal body complex protein FliE</fullName>
    </recommendedName>
</protein>
<evidence type="ECO:0000313" key="9">
    <source>
        <dbReference type="Proteomes" id="UP000094974"/>
    </source>
</evidence>
<reference evidence="9" key="1">
    <citation type="submission" date="2016-05" db="EMBL/GenBank/DDBJ databases">
        <title>Whole genome shotgun sequencing of cultured foodborne pathogen.</title>
        <authorList>
            <person name="Zheng J."/>
            <person name="Timme R."/>
            <person name="Allard M."/>
            <person name="Strain E."/>
            <person name="Luo Y."/>
            <person name="Brown E."/>
        </authorList>
    </citation>
    <scope>NUCLEOTIDE SEQUENCE [LARGE SCALE GENOMIC DNA]</scope>
    <source>
        <strain evidence="9">CFSAN034343</strain>
    </source>
</reference>
<dbReference type="GO" id="GO:0071973">
    <property type="term" value="P:bacterial-type flagellum-dependent cell motility"/>
    <property type="evidence" value="ECO:0007669"/>
    <property type="project" value="InterPro"/>
</dbReference>
<reference evidence="6" key="4">
    <citation type="submission" date="2023-04" db="EMBL/GenBank/DDBJ databases">
        <title>Uncovering the Secrets of Slow-Growing Bacteria in Tropical Savanna Soil through Cultivation and Genomic Analysis.</title>
        <authorList>
            <person name="Goncalves O.S."/>
            <person name="Santana M.F."/>
        </authorList>
    </citation>
    <scope>NUCLEOTIDE SEQUENCE</scope>
    <source>
        <strain evidence="6">ANTI</strain>
    </source>
</reference>
<dbReference type="EMBL" id="UGSC01000001">
    <property type="protein sequence ID" value="SUA69233.1"/>
    <property type="molecule type" value="Genomic_DNA"/>
</dbReference>
<evidence type="ECO:0000256" key="3">
    <source>
        <dbReference type="ARBA" id="ARBA00023143"/>
    </source>
</evidence>
<dbReference type="OrthoDB" id="9812413at2"/>
<dbReference type="AlphaFoldDB" id="A0A0F0G8E4"/>
<evidence type="ECO:0000313" key="11">
    <source>
        <dbReference type="Proteomes" id="UP001229409"/>
    </source>
</evidence>